<dbReference type="STRING" id="1454001.AW08_00810"/>
<dbReference type="Gene3D" id="3.40.50.720">
    <property type="entry name" value="NAD(P)-binding Rossmann-like Domain"/>
    <property type="match status" value="1"/>
</dbReference>
<proteinExistence type="predicted"/>
<reference evidence="3" key="1">
    <citation type="submission" date="2014-02" db="EMBL/GenBank/DDBJ databases">
        <title>Expanding our view of genomic diversity in Candidatus Accumulibacter clades.</title>
        <authorList>
            <person name="Skennerton C.T."/>
            <person name="Barr J.J."/>
            <person name="Slater F.R."/>
            <person name="Bond P.L."/>
            <person name="Tyson G.W."/>
        </authorList>
    </citation>
    <scope>NUCLEOTIDE SEQUENCE [LARGE SCALE GENOMIC DNA]</scope>
</reference>
<dbReference type="PANTHER" id="PTHR43205:SF7">
    <property type="entry name" value="PROSTAGLANDIN REDUCTASE 1"/>
    <property type="match status" value="1"/>
</dbReference>
<dbReference type="PANTHER" id="PTHR43205">
    <property type="entry name" value="PROSTAGLANDIN REDUCTASE"/>
    <property type="match status" value="1"/>
</dbReference>
<dbReference type="PATRIC" id="fig|1454001.3.peg.755"/>
<dbReference type="InterPro" id="IPR036291">
    <property type="entry name" value="NAD(P)-bd_dom_sf"/>
</dbReference>
<feature type="domain" description="Enoyl reductase (ER)" evidence="2">
    <location>
        <begin position="17"/>
        <end position="335"/>
    </location>
</feature>
<dbReference type="Pfam" id="PF00107">
    <property type="entry name" value="ADH_zinc_N"/>
    <property type="match status" value="1"/>
</dbReference>
<evidence type="ECO:0000313" key="4">
    <source>
        <dbReference type="Proteomes" id="UP000020218"/>
    </source>
</evidence>
<evidence type="ECO:0000259" key="2">
    <source>
        <dbReference type="SMART" id="SM00829"/>
    </source>
</evidence>
<dbReference type="FunFam" id="3.40.50.720:FF:000121">
    <property type="entry name" value="Prostaglandin reductase 2"/>
    <property type="match status" value="1"/>
</dbReference>
<evidence type="ECO:0000313" key="3">
    <source>
        <dbReference type="EMBL" id="EXI68984.1"/>
    </source>
</evidence>
<dbReference type="SMART" id="SM00829">
    <property type="entry name" value="PKS_ER"/>
    <property type="match status" value="1"/>
</dbReference>
<dbReference type="SUPFAM" id="SSF51735">
    <property type="entry name" value="NAD(P)-binding Rossmann-fold domains"/>
    <property type="match status" value="1"/>
</dbReference>
<dbReference type="EMBL" id="JFAX01000003">
    <property type="protein sequence ID" value="EXI68984.1"/>
    <property type="molecule type" value="Genomic_DNA"/>
</dbReference>
<dbReference type="CDD" id="cd05288">
    <property type="entry name" value="PGDH"/>
    <property type="match status" value="1"/>
</dbReference>
<dbReference type="InterPro" id="IPR045010">
    <property type="entry name" value="MDR_fam"/>
</dbReference>
<dbReference type="InterPro" id="IPR020843">
    <property type="entry name" value="ER"/>
</dbReference>
<comment type="caution">
    <text evidence="3">The sequence shown here is derived from an EMBL/GenBank/DDBJ whole genome shotgun (WGS) entry which is preliminary data.</text>
</comment>
<protein>
    <submittedName>
        <fullName evidence="3">NADPH-dependent curcumin reductase</fullName>
        <ecNumber evidence="3">1.3.1.-</ecNumber>
    </submittedName>
</protein>
<organism evidence="3 4">
    <name type="scientific">Candidatus Accumulibacter adjunctus</name>
    <dbReference type="NCBI Taxonomy" id="1454001"/>
    <lineage>
        <taxon>Bacteria</taxon>
        <taxon>Pseudomonadati</taxon>
        <taxon>Pseudomonadota</taxon>
        <taxon>Betaproteobacteria</taxon>
        <taxon>Candidatus Accumulibacter</taxon>
    </lineage>
</organism>
<name>A0A011PRN9_9PROT</name>
<dbReference type="Gene3D" id="3.90.180.10">
    <property type="entry name" value="Medium-chain alcohol dehydrogenases, catalytic domain"/>
    <property type="match status" value="1"/>
</dbReference>
<gene>
    <name evidence="3" type="primary">curA</name>
    <name evidence="3" type="ORF">AW08_00810</name>
</gene>
<dbReference type="InterPro" id="IPR041694">
    <property type="entry name" value="ADH_N_2"/>
</dbReference>
<dbReference type="AlphaFoldDB" id="A0A011PRN9"/>
<keyword evidence="1 3" id="KW-0560">Oxidoreductase</keyword>
<dbReference type="InterPro" id="IPR011032">
    <property type="entry name" value="GroES-like_sf"/>
</dbReference>
<dbReference type="InterPro" id="IPR013149">
    <property type="entry name" value="ADH-like_C"/>
</dbReference>
<keyword evidence="4" id="KW-1185">Reference proteome</keyword>
<evidence type="ECO:0000256" key="1">
    <source>
        <dbReference type="ARBA" id="ARBA00023002"/>
    </source>
</evidence>
<accession>A0A011PRN9</accession>
<sequence length="338" mass="36269">MTRNRQILLVARPRGEATADNFRLVETDMPALVAGQVLVRHHYLSLDPYMRGRMNAGESYAEPQALGEVMLGGTVGEIVASRSDRYRVGDRVVGMGGWQEYQIVDGDRAGALRRVDGTAIPLSAHLGAVGMPGVTAWYGLLQLIVPRSGETIVVSAASGAVGSVVGQLARLRGCRVVGIAGGPEKCRAVVEEFGFDACIDHRLHGDTRSLADALAAACPDGVDGHFENVGGRILDAVLRRCNPFARIAICGLIAGYDGQAIPLREAQLILLRRLKLQGFIVSEHLDFWPPALRELGGLVASGRLRHRESIVHGIENAPAAFIGLLHGQNFGKQLVRLI</sequence>
<dbReference type="EC" id="1.3.1.-" evidence="3"/>
<dbReference type="Proteomes" id="UP000020218">
    <property type="component" value="Unassembled WGS sequence"/>
</dbReference>
<dbReference type="SUPFAM" id="SSF50129">
    <property type="entry name" value="GroES-like"/>
    <property type="match status" value="2"/>
</dbReference>
<dbReference type="Pfam" id="PF16884">
    <property type="entry name" value="ADH_N_2"/>
    <property type="match status" value="1"/>
</dbReference>
<dbReference type="GO" id="GO:0016628">
    <property type="term" value="F:oxidoreductase activity, acting on the CH-CH group of donors, NAD or NADP as acceptor"/>
    <property type="evidence" value="ECO:0007669"/>
    <property type="project" value="InterPro"/>
</dbReference>